<keyword evidence="4" id="KW-1003">Cell membrane</keyword>
<evidence type="ECO:0000259" key="12">
    <source>
        <dbReference type="PROSITE" id="PS50928"/>
    </source>
</evidence>
<dbReference type="PANTHER" id="PTHR30614:SF10">
    <property type="entry name" value="ARGININE ABC TRANSPORTER PERMEASE PROTEIN ARTM"/>
    <property type="match status" value="1"/>
</dbReference>
<dbReference type="AlphaFoldDB" id="A4NXV1"/>
<dbReference type="GO" id="GO:0006865">
    <property type="term" value="P:amino acid transport"/>
    <property type="evidence" value="ECO:0007669"/>
    <property type="project" value="UniProtKB-KW"/>
</dbReference>
<feature type="transmembrane region" description="Helical" evidence="11">
    <location>
        <begin position="12"/>
        <end position="37"/>
    </location>
</feature>
<dbReference type="EMBL" id="AAZJ01000005">
    <property type="protein sequence ID" value="EDK13930.1"/>
    <property type="molecule type" value="Genomic_DNA"/>
</dbReference>
<sequence>MFQEYLSVIVQGIPTSLLLTVVSLLIAFFLALFLTFLLSMENKWIKSAVNLYLTLFTGTPLLVQFFLIYAGPGQFQWIIDSPLWYVLSNAWFCAVLALALNSAAYSTQLFHGAVKAIPKGQWESCAALGLSRLQTLKILIPYALKTCVAFLQ</sequence>
<comment type="similarity">
    <text evidence="2">Belongs to the binding-protein-dependent transport system permease family. HisMQ subfamily.</text>
</comment>
<evidence type="ECO:0000256" key="10">
    <source>
        <dbReference type="ARBA" id="ARBA00040319"/>
    </source>
</evidence>
<dbReference type="PANTHER" id="PTHR30614">
    <property type="entry name" value="MEMBRANE COMPONENT OF AMINO ACID ABC TRANSPORTER"/>
    <property type="match status" value="1"/>
</dbReference>
<accession>A4NXV1</accession>
<feature type="transmembrane region" description="Helical" evidence="11">
    <location>
        <begin position="49"/>
        <end position="70"/>
    </location>
</feature>
<evidence type="ECO:0000256" key="8">
    <source>
        <dbReference type="ARBA" id="ARBA00022989"/>
    </source>
</evidence>
<reference evidence="13 14" key="1">
    <citation type="journal article" date="2007" name="Genome Biol.">
        <title>Characterization and modeling of the Haemophilus influenzae core and supragenomes based on the complete genomic sequences of Rd and 12 clinical nontypeable strains.</title>
        <authorList>
            <person name="Hogg J.S."/>
            <person name="Hu F.Z."/>
            <person name="Janto B."/>
            <person name="Boissy R."/>
            <person name="Hayes J."/>
            <person name="Keefe R."/>
            <person name="Post J.C."/>
            <person name="Ehrlich G.D."/>
        </authorList>
    </citation>
    <scope>NUCLEOTIDE SEQUENCE [LARGE SCALE GENOMIC DNA]</scope>
    <source>
        <strain evidence="13 14">22.4-21</strain>
    </source>
</reference>
<name>A4NXV1_HAEIF</name>
<feature type="domain" description="ABC transmembrane type-1" evidence="12">
    <location>
        <begin position="13"/>
        <end position="152"/>
    </location>
</feature>
<feature type="transmembrane region" description="Helical" evidence="11">
    <location>
        <begin position="82"/>
        <end position="100"/>
    </location>
</feature>
<dbReference type="PROSITE" id="PS50928">
    <property type="entry name" value="ABC_TM1"/>
    <property type="match status" value="1"/>
</dbReference>
<dbReference type="SUPFAM" id="SSF161098">
    <property type="entry name" value="MetI-like"/>
    <property type="match status" value="1"/>
</dbReference>
<organism evidence="13 14">
    <name type="scientific">Haemophilus influenzae 22.4-21</name>
    <dbReference type="NCBI Taxonomy" id="375063"/>
    <lineage>
        <taxon>Bacteria</taxon>
        <taxon>Pseudomonadati</taxon>
        <taxon>Pseudomonadota</taxon>
        <taxon>Gammaproteobacteria</taxon>
        <taxon>Pasteurellales</taxon>
        <taxon>Pasteurellaceae</taxon>
        <taxon>Haemophilus</taxon>
    </lineage>
</organism>
<dbReference type="Proteomes" id="UP000005596">
    <property type="component" value="Unassembled WGS sequence"/>
</dbReference>
<gene>
    <name evidence="13" type="primary">artM</name>
    <name evidence="13" type="ORF">CGSHiR3021_05479</name>
</gene>
<evidence type="ECO:0000256" key="1">
    <source>
        <dbReference type="ARBA" id="ARBA00004429"/>
    </source>
</evidence>
<dbReference type="CDD" id="cd06261">
    <property type="entry name" value="TM_PBP2"/>
    <property type="match status" value="1"/>
</dbReference>
<dbReference type="InterPro" id="IPR035906">
    <property type="entry name" value="MetI-like_sf"/>
</dbReference>
<keyword evidence="3 11" id="KW-0813">Transport</keyword>
<dbReference type="NCBIfam" id="TIGR01726">
    <property type="entry name" value="HEQRo_perm_3TM"/>
    <property type="match status" value="1"/>
</dbReference>
<dbReference type="GO" id="GO:0022857">
    <property type="term" value="F:transmembrane transporter activity"/>
    <property type="evidence" value="ECO:0007669"/>
    <property type="project" value="InterPro"/>
</dbReference>
<dbReference type="InterPro" id="IPR043429">
    <property type="entry name" value="ArtM/GltK/GlnP/TcyL/YhdX-like"/>
</dbReference>
<dbReference type="InterPro" id="IPR000515">
    <property type="entry name" value="MetI-like"/>
</dbReference>
<keyword evidence="6 11" id="KW-0812">Transmembrane</keyword>
<dbReference type="GO" id="GO:0043190">
    <property type="term" value="C:ATP-binding cassette (ABC) transporter complex"/>
    <property type="evidence" value="ECO:0007669"/>
    <property type="project" value="InterPro"/>
</dbReference>
<evidence type="ECO:0000313" key="14">
    <source>
        <dbReference type="Proteomes" id="UP000005596"/>
    </source>
</evidence>
<dbReference type="InterPro" id="IPR010065">
    <property type="entry name" value="AA_ABC_transptr_permease_3TM"/>
</dbReference>
<evidence type="ECO:0000256" key="2">
    <source>
        <dbReference type="ARBA" id="ARBA00010072"/>
    </source>
</evidence>
<evidence type="ECO:0000313" key="13">
    <source>
        <dbReference type="EMBL" id="EDK13930.1"/>
    </source>
</evidence>
<evidence type="ECO:0000256" key="4">
    <source>
        <dbReference type="ARBA" id="ARBA00022475"/>
    </source>
</evidence>
<keyword evidence="8 11" id="KW-1133">Transmembrane helix</keyword>
<keyword evidence="9 11" id="KW-0472">Membrane</keyword>
<evidence type="ECO:0000256" key="3">
    <source>
        <dbReference type="ARBA" id="ARBA00022448"/>
    </source>
</evidence>
<keyword evidence="5" id="KW-0997">Cell inner membrane</keyword>
<keyword evidence="7" id="KW-0029">Amino-acid transport</keyword>
<dbReference type="Pfam" id="PF00528">
    <property type="entry name" value="BPD_transp_1"/>
    <property type="match status" value="1"/>
</dbReference>
<dbReference type="Gene3D" id="1.10.3720.10">
    <property type="entry name" value="MetI-like"/>
    <property type="match status" value="1"/>
</dbReference>
<evidence type="ECO:0000256" key="7">
    <source>
        <dbReference type="ARBA" id="ARBA00022970"/>
    </source>
</evidence>
<proteinExistence type="inferred from homology"/>
<evidence type="ECO:0000256" key="6">
    <source>
        <dbReference type="ARBA" id="ARBA00022692"/>
    </source>
</evidence>
<evidence type="ECO:0000256" key="9">
    <source>
        <dbReference type="ARBA" id="ARBA00023136"/>
    </source>
</evidence>
<comment type="subcellular location">
    <subcellularLocation>
        <location evidence="1">Cell inner membrane</location>
        <topology evidence="1">Multi-pass membrane protein</topology>
    </subcellularLocation>
    <subcellularLocation>
        <location evidence="11">Cell membrane</location>
        <topology evidence="11">Multi-pass membrane protein</topology>
    </subcellularLocation>
</comment>
<evidence type="ECO:0000256" key="5">
    <source>
        <dbReference type="ARBA" id="ARBA00022519"/>
    </source>
</evidence>
<protein>
    <recommendedName>
        <fullName evidence="10">Arginine ABC transporter permease protein ArtM</fullName>
    </recommendedName>
</protein>
<evidence type="ECO:0000256" key="11">
    <source>
        <dbReference type="RuleBase" id="RU363032"/>
    </source>
</evidence>